<evidence type="ECO:0000256" key="1">
    <source>
        <dbReference type="ARBA" id="ARBA00022737"/>
    </source>
</evidence>
<dbReference type="InterPro" id="IPR011990">
    <property type="entry name" value="TPR-like_helical_dom_sf"/>
</dbReference>
<dbReference type="Pfam" id="PF04773">
    <property type="entry name" value="FecR"/>
    <property type="match status" value="1"/>
</dbReference>
<dbReference type="PANTHER" id="PTHR44858:SF1">
    <property type="entry name" value="UDP-N-ACETYLGLUCOSAMINE--PEPTIDE N-ACETYLGLUCOSAMINYLTRANSFERASE SPINDLY-RELATED"/>
    <property type="match status" value="1"/>
</dbReference>
<keyword evidence="1" id="KW-0677">Repeat</keyword>
<feature type="region of interest" description="Disordered" evidence="4">
    <location>
        <begin position="1"/>
        <end position="20"/>
    </location>
</feature>
<evidence type="ECO:0000313" key="6">
    <source>
        <dbReference type="EMBL" id="SMF93574.1"/>
    </source>
</evidence>
<dbReference type="RefSeq" id="WP_085210267.1">
    <property type="nucleotide sequence ID" value="NZ_FXAM01000001.1"/>
</dbReference>
<gene>
    <name evidence="6" type="ORF">SAMN02949497_0861</name>
</gene>
<feature type="repeat" description="TPR" evidence="3">
    <location>
        <begin position="397"/>
        <end position="430"/>
    </location>
</feature>
<dbReference type="OrthoDB" id="8552139at2"/>
<dbReference type="InterPro" id="IPR050498">
    <property type="entry name" value="Ycf3"/>
</dbReference>
<evidence type="ECO:0000256" key="2">
    <source>
        <dbReference type="ARBA" id="ARBA00022803"/>
    </source>
</evidence>
<keyword evidence="2 3" id="KW-0802">TPR repeat</keyword>
<proteinExistence type="predicted"/>
<dbReference type="SUPFAM" id="SSF48452">
    <property type="entry name" value="TPR-like"/>
    <property type="match status" value="2"/>
</dbReference>
<dbReference type="STRING" id="1760988.SAMN02949497_0861"/>
<dbReference type="AlphaFoldDB" id="A0A1Y6CZK2"/>
<protein>
    <submittedName>
        <fullName evidence="6">FecR family protein</fullName>
    </submittedName>
</protein>
<dbReference type="Pfam" id="PF13432">
    <property type="entry name" value="TPR_16"/>
    <property type="match status" value="1"/>
</dbReference>
<dbReference type="InterPro" id="IPR019734">
    <property type="entry name" value="TPR_rpt"/>
</dbReference>
<keyword evidence="7" id="KW-1185">Reference proteome</keyword>
<feature type="domain" description="FecR protein" evidence="5">
    <location>
        <begin position="81"/>
        <end position="174"/>
    </location>
</feature>
<dbReference type="SMART" id="SM00028">
    <property type="entry name" value="TPR"/>
    <property type="match status" value="6"/>
</dbReference>
<dbReference type="Gene3D" id="1.25.40.10">
    <property type="entry name" value="Tetratricopeptide repeat domain"/>
    <property type="match status" value="1"/>
</dbReference>
<dbReference type="SUPFAM" id="SSF56935">
    <property type="entry name" value="Porins"/>
    <property type="match status" value="1"/>
</dbReference>
<sequence>MARILPPARRHRPAKPDGPAPRRATPLFWLVLAWTFAPWAEAQTCPNWAARLASAEGQVEAHTDTGHWQPVVVDQRFCAGDKIRTQAQSRASLQLANQTYMTLDQRSTLVFRTVEAEKPSWVELIAGTLFARSRTPRQLDIHSHFINAAIRGTEFLVSAGPDRGEVMVIEGEVEASNPQGKVTVKDGQSAVARAGHAPEFGLVAHPEDAVEWALYFPPLLDTASLAHTRQPALAEAARSYAEGRVADALARLQQIPPAQRDADTTAALAGVLLSVGRVDEAEPLLSTPRGKPVPASFTALRSVIALARNHKAEALKLADTALAADAQSTYGWLARSYALQAGFDLEAALAAADRAAATSPDNALVQSRRATLLASLDRWTEAQAAAELATRLDGGQSRPWVVRGFAELRRGDLDAGKSSFEEAARLNPADPMARLGRGLALIREGDLAEGTADMEIAASLDPGDSLIRSYLGKAYYEQKRGKVAEKQFELAERFDPNDPTPWYYNAIMKQTVNRPVEALHDLQRSMQLNGNRAVYRSKLALDEDLAARGAALGRIYGQLGFQPRAWIEGWKALEDDPTDYTSHRLLSDSYFALPRSDIARVSELLQSQLLQPINITPVQPLLAESSVFLLGGLGPADLSLQEFNPLFQRNRFSLLASGMVGSNDTYSDEVVHTGLWDDFSYSLGQFHYQTEGFRPNNNINSNLYNAFVQGRVTPWLNLQAEYRHQEVDRGDLDSRFAPDAFQQLVIDNYGQASETDTYRFGLHANPSEHGDFLASYIHLDRTATDRLLIDRSLDARYQYHGDTGEAQYIQRYENVKAILGGGYYQLDSSVSTGLTNSTSQGNGYLYTHVRYPQQMNWTLGLSVDALDNGSAPTTTQVNPKFGLLWNISPDTVLRMAAFRTMKRNLLTSQTLEPTQIAGFNQFFDDPNGTDATRWGLGLDQRFNLDVLGGVEFSRRELAVPRGVDEVNWRETQYRAYLLWTPHPRWTTSLEYFREQFDNSSGFGALNTRTQTLPLTLSYFDPSGFYTNFKASYFHQDVDLPGGWQSEDVPFLDLGLGYRLPNRWGLAEIQFQNLLDRNYHYEGLQDRRPPQVGGIPAFLPFPPEFTVFARFTLAL</sequence>
<evidence type="ECO:0000256" key="4">
    <source>
        <dbReference type="SAM" id="MobiDB-lite"/>
    </source>
</evidence>
<reference evidence="6 7" key="1">
    <citation type="submission" date="2016-12" db="EMBL/GenBank/DDBJ databases">
        <authorList>
            <person name="Song W.-J."/>
            <person name="Kurnit D.M."/>
        </authorList>
    </citation>
    <scope>NUCLEOTIDE SEQUENCE [LARGE SCALE GENOMIC DNA]</scope>
    <source>
        <strain evidence="6 7">175</strain>
    </source>
</reference>
<dbReference type="Gene3D" id="2.60.120.1440">
    <property type="match status" value="1"/>
</dbReference>
<organism evidence="6 7">
    <name type="scientific">Methylomagnum ishizawai</name>
    <dbReference type="NCBI Taxonomy" id="1760988"/>
    <lineage>
        <taxon>Bacteria</taxon>
        <taxon>Pseudomonadati</taxon>
        <taxon>Pseudomonadota</taxon>
        <taxon>Gammaproteobacteria</taxon>
        <taxon>Methylococcales</taxon>
        <taxon>Methylococcaceae</taxon>
        <taxon>Methylomagnum</taxon>
    </lineage>
</organism>
<dbReference type="PROSITE" id="PS50005">
    <property type="entry name" value="TPR"/>
    <property type="match status" value="1"/>
</dbReference>
<evidence type="ECO:0000259" key="5">
    <source>
        <dbReference type="Pfam" id="PF04773"/>
    </source>
</evidence>
<dbReference type="InterPro" id="IPR006860">
    <property type="entry name" value="FecR"/>
</dbReference>
<dbReference type="Proteomes" id="UP000192923">
    <property type="component" value="Unassembled WGS sequence"/>
</dbReference>
<evidence type="ECO:0000313" key="7">
    <source>
        <dbReference type="Proteomes" id="UP000192923"/>
    </source>
</evidence>
<dbReference type="PANTHER" id="PTHR44858">
    <property type="entry name" value="TETRATRICOPEPTIDE REPEAT PROTEIN 6"/>
    <property type="match status" value="1"/>
</dbReference>
<evidence type="ECO:0000256" key="3">
    <source>
        <dbReference type="PROSITE-ProRule" id="PRU00339"/>
    </source>
</evidence>
<accession>A0A1Y6CZK2</accession>
<name>A0A1Y6CZK2_9GAMM</name>
<dbReference type="EMBL" id="FXAM01000001">
    <property type="protein sequence ID" value="SMF93574.1"/>
    <property type="molecule type" value="Genomic_DNA"/>
</dbReference>